<dbReference type="EMBL" id="JACCEW010000008">
    <property type="protein sequence ID" value="NYT38891.1"/>
    <property type="molecule type" value="Genomic_DNA"/>
</dbReference>
<accession>A0A853FKI8</accession>
<dbReference type="InterPro" id="IPR005039">
    <property type="entry name" value="Ant_C"/>
</dbReference>
<evidence type="ECO:0000259" key="1">
    <source>
        <dbReference type="Pfam" id="PF03374"/>
    </source>
</evidence>
<comment type="caution">
    <text evidence="2">The sequence shown here is derived from an EMBL/GenBank/DDBJ whole genome shotgun (WGS) entry which is preliminary data.</text>
</comment>
<dbReference type="Pfam" id="PF03374">
    <property type="entry name" value="ANT"/>
    <property type="match status" value="1"/>
</dbReference>
<feature type="domain" description="Antirepressor protein C-terminal" evidence="1">
    <location>
        <begin position="117"/>
        <end position="216"/>
    </location>
</feature>
<dbReference type="Proteomes" id="UP000580517">
    <property type="component" value="Unassembled WGS sequence"/>
</dbReference>
<gene>
    <name evidence="2" type="ORF">H0A68_18605</name>
</gene>
<evidence type="ECO:0000313" key="2">
    <source>
        <dbReference type="EMBL" id="NYT38891.1"/>
    </source>
</evidence>
<organism evidence="2 3">
    <name type="scientific">Allopusillimonas soli</name>
    <dbReference type="NCBI Taxonomy" id="659016"/>
    <lineage>
        <taxon>Bacteria</taxon>
        <taxon>Pseudomonadati</taxon>
        <taxon>Pseudomonadota</taxon>
        <taxon>Betaproteobacteria</taxon>
        <taxon>Burkholderiales</taxon>
        <taxon>Alcaligenaceae</taxon>
        <taxon>Allopusillimonas</taxon>
    </lineage>
</organism>
<sequence>MTSIEIAGLVESRHDSVKRTIERLANQGVIVQPPLVDEPGTDSMGRSRATQVYVFTGEHGKRDSIIVVAQLSPQFTARLVDRWQELERGVMPAVPQTFADALRLAAEQADQIERQQHALAEAAPKVQFVDRYATANGTQGFRQVCKLLNANEAQFRLFLLEQRIVYRLDGNLTPFQNHIDAGRFQVRTGIAHASDRAFAQMRFTPKGVTWIAGEWGKYCLAKEQAGSELSEGSS</sequence>
<dbReference type="OrthoDB" id="79831at2"/>
<evidence type="ECO:0000313" key="3">
    <source>
        <dbReference type="Proteomes" id="UP000580517"/>
    </source>
</evidence>
<reference evidence="2 3" key="1">
    <citation type="submission" date="2020-07" db="EMBL/GenBank/DDBJ databases">
        <title>Taxonomic revisions and descriptions of new bacterial species based on genomic comparisons in the high-G+C-content subgroup of the family Alcaligenaceae.</title>
        <authorList>
            <person name="Szabo A."/>
            <person name="Felfoldi T."/>
        </authorList>
    </citation>
    <scope>NUCLEOTIDE SEQUENCE [LARGE SCALE GENOMIC DNA]</scope>
    <source>
        <strain evidence="2 3">DSM 25264</strain>
    </source>
</reference>
<dbReference type="GO" id="GO:0003677">
    <property type="term" value="F:DNA binding"/>
    <property type="evidence" value="ECO:0007669"/>
    <property type="project" value="InterPro"/>
</dbReference>
<protein>
    <submittedName>
        <fullName evidence="2">Phage antirepressor KilAC domain-containing protein</fullName>
    </submittedName>
</protein>
<proteinExistence type="predicted"/>
<dbReference type="RefSeq" id="WP_129971429.1">
    <property type="nucleotide sequence ID" value="NZ_JACCEW010000008.1"/>
</dbReference>
<name>A0A853FKI8_9BURK</name>
<dbReference type="AlphaFoldDB" id="A0A853FKI8"/>
<keyword evidence="3" id="KW-1185">Reference proteome</keyword>